<dbReference type="eggNOG" id="COG0404">
    <property type="taxonomic scope" value="Bacteria"/>
</dbReference>
<evidence type="ECO:0000256" key="2">
    <source>
        <dbReference type="ARBA" id="ARBA00012616"/>
    </source>
</evidence>
<dbReference type="GO" id="GO:0005960">
    <property type="term" value="C:glycine cleavage complex"/>
    <property type="evidence" value="ECO:0007669"/>
    <property type="project" value="InterPro"/>
</dbReference>
<keyword evidence="12" id="KW-1185">Reference proteome</keyword>
<dbReference type="OrthoDB" id="9774591at2"/>
<dbReference type="Gene3D" id="4.10.1250.10">
    <property type="entry name" value="Aminomethyltransferase fragment"/>
    <property type="match status" value="1"/>
</dbReference>
<evidence type="ECO:0000259" key="9">
    <source>
        <dbReference type="Pfam" id="PF01571"/>
    </source>
</evidence>
<dbReference type="EC" id="2.1.2.10" evidence="2 7"/>
<comment type="similarity">
    <text evidence="1 7">Belongs to the GcvT family.</text>
</comment>
<dbReference type="EMBL" id="CP002546">
    <property type="protein sequence ID" value="ADY60461.1"/>
    <property type="molecule type" value="Genomic_DNA"/>
</dbReference>
<proteinExistence type="inferred from homology"/>
<dbReference type="PANTHER" id="PTHR43757:SF2">
    <property type="entry name" value="AMINOMETHYLTRANSFERASE, MITOCHONDRIAL"/>
    <property type="match status" value="1"/>
</dbReference>
<dbReference type="GO" id="GO:0019464">
    <property type="term" value="P:glycine decarboxylation via glycine cleavage system"/>
    <property type="evidence" value="ECO:0007669"/>
    <property type="project" value="UniProtKB-UniRule"/>
</dbReference>
<dbReference type="SUPFAM" id="SSF103025">
    <property type="entry name" value="Folate-binding domain"/>
    <property type="match status" value="1"/>
</dbReference>
<evidence type="ECO:0000256" key="8">
    <source>
        <dbReference type="PIRSR" id="PIRSR006487-1"/>
    </source>
</evidence>
<organism evidence="11 12">
    <name type="scientific">Rubinisphaera brasiliensis (strain ATCC 49424 / DSM 5305 / JCM 21570 / IAM 15109 / NBRC 103401 / IFAM 1448)</name>
    <name type="common">Planctomyces brasiliensis</name>
    <dbReference type="NCBI Taxonomy" id="756272"/>
    <lineage>
        <taxon>Bacteria</taxon>
        <taxon>Pseudomonadati</taxon>
        <taxon>Planctomycetota</taxon>
        <taxon>Planctomycetia</taxon>
        <taxon>Planctomycetales</taxon>
        <taxon>Planctomycetaceae</taxon>
        <taxon>Rubinisphaera</taxon>
    </lineage>
</organism>
<evidence type="ECO:0000256" key="4">
    <source>
        <dbReference type="ARBA" id="ARBA00022679"/>
    </source>
</evidence>
<gene>
    <name evidence="7" type="primary">gcvT</name>
    <name evidence="11" type="ordered locus">Plabr_2862</name>
</gene>
<comment type="subunit">
    <text evidence="7">The glycine cleavage system is composed of four proteins: P, T, L and H.</text>
</comment>
<evidence type="ECO:0000313" key="11">
    <source>
        <dbReference type="EMBL" id="ADY60461.1"/>
    </source>
</evidence>
<sequence>MLQTPLADWHKQNSGRMVDFAGWQMPIQYSTIVDEHRAVRGSAGLFDISHMGRVRVSGSEADAFLNYVTTIDVTKLQPGRIRYALATNEHGGTKDDILIYRLADHFLVVVNASNREKLLEAWQAELSNFAGTEMQDETFSTAMIAVQGPHAAAILESMSAGVDDLRYYRWREITLDGTQYFVSRTGYTGEDGFELIGPNEQIVELWGQILQAGAEFGVTPCGLGCRDTLRLEAGMPLYGHELSEELDGVSAGLQFAIDFSKTDFLGKEPLERRNSEGTQLIRVGLELEGRRIAREHAEVFNAEGETVGAVSSGTFSPTLNKAIAMAYVRPDVATIGTKLTIDIRGTKAPASVTPLPFYQRPKAK</sequence>
<dbReference type="Pfam" id="PF08669">
    <property type="entry name" value="GCV_T_C"/>
    <property type="match status" value="1"/>
</dbReference>
<comment type="catalytic activity">
    <reaction evidence="6 7">
        <text>N(6)-[(R)-S(8)-aminomethyldihydrolipoyl]-L-lysyl-[protein] + (6S)-5,6,7,8-tetrahydrofolate = N(6)-[(R)-dihydrolipoyl]-L-lysyl-[protein] + (6R)-5,10-methylene-5,6,7,8-tetrahydrofolate + NH4(+)</text>
        <dbReference type="Rhea" id="RHEA:16945"/>
        <dbReference type="Rhea" id="RHEA-COMP:10475"/>
        <dbReference type="Rhea" id="RHEA-COMP:10492"/>
        <dbReference type="ChEBI" id="CHEBI:15636"/>
        <dbReference type="ChEBI" id="CHEBI:28938"/>
        <dbReference type="ChEBI" id="CHEBI:57453"/>
        <dbReference type="ChEBI" id="CHEBI:83100"/>
        <dbReference type="ChEBI" id="CHEBI:83143"/>
        <dbReference type="EC" id="2.1.2.10"/>
    </reaction>
</comment>
<accession>F0SFK1</accession>
<dbReference type="GO" id="GO:0004047">
    <property type="term" value="F:aminomethyltransferase activity"/>
    <property type="evidence" value="ECO:0007669"/>
    <property type="project" value="UniProtKB-UniRule"/>
</dbReference>
<dbReference type="InterPro" id="IPR029043">
    <property type="entry name" value="GcvT/YgfZ_C"/>
</dbReference>
<keyword evidence="4 7" id="KW-0808">Transferase</keyword>
<evidence type="ECO:0000259" key="10">
    <source>
        <dbReference type="Pfam" id="PF08669"/>
    </source>
</evidence>
<dbReference type="AlphaFoldDB" id="F0SFK1"/>
<evidence type="ECO:0000256" key="6">
    <source>
        <dbReference type="ARBA" id="ARBA00047665"/>
    </source>
</evidence>
<dbReference type="RefSeq" id="WP_013629183.1">
    <property type="nucleotide sequence ID" value="NC_015174.1"/>
</dbReference>
<dbReference type="PIRSF" id="PIRSF006487">
    <property type="entry name" value="GcvT"/>
    <property type="match status" value="1"/>
</dbReference>
<dbReference type="Gene3D" id="3.30.1360.120">
    <property type="entry name" value="Probable tRNA modification gtpase trme, domain 1"/>
    <property type="match status" value="1"/>
</dbReference>
<comment type="function">
    <text evidence="7">The glycine cleavage system catalyzes the degradation of glycine.</text>
</comment>
<reference evidence="12" key="1">
    <citation type="submission" date="2011-02" db="EMBL/GenBank/DDBJ databases">
        <title>The complete genome of Planctomyces brasiliensis DSM 5305.</title>
        <authorList>
            <person name="Lucas S."/>
            <person name="Copeland A."/>
            <person name="Lapidus A."/>
            <person name="Bruce D."/>
            <person name="Goodwin L."/>
            <person name="Pitluck S."/>
            <person name="Kyrpides N."/>
            <person name="Mavromatis K."/>
            <person name="Pagani I."/>
            <person name="Ivanova N."/>
            <person name="Ovchinnikova G."/>
            <person name="Lu M."/>
            <person name="Detter J.C."/>
            <person name="Han C."/>
            <person name="Land M."/>
            <person name="Hauser L."/>
            <person name="Markowitz V."/>
            <person name="Cheng J.-F."/>
            <person name="Hugenholtz P."/>
            <person name="Woyke T."/>
            <person name="Wu D."/>
            <person name="Tindall B."/>
            <person name="Pomrenke H.G."/>
            <person name="Brambilla E."/>
            <person name="Klenk H.-P."/>
            <person name="Eisen J.A."/>
        </authorList>
    </citation>
    <scope>NUCLEOTIDE SEQUENCE [LARGE SCALE GENOMIC DNA]</scope>
    <source>
        <strain evidence="12">ATCC 49424 / DSM 5305 / JCM 21570 / NBRC 103401 / IFAM 1448</strain>
    </source>
</reference>
<evidence type="ECO:0000256" key="3">
    <source>
        <dbReference type="ARBA" id="ARBA00022576"/>
    </source>
</evidence>
<dbReference type="STRING" id="756272.Plabr_2862"/>
<dbReference type="FunFam" id="2.40.30.110:FF:000003">
    <property type="entry name" value="Aminomethyltransferase"/>
    <property type="match status" value="1"/>
</dbReference>
<dbReference type="KEGG" id="pbs:Plabr_2862"/>
<dbReference type="HAMAP" id="MF_00259">
    <property type="entry name" value="GcvT"/>
    <property type="match status" value="1"/>
</dbReference>
<feature type="binding site" evidence="8">
    <location>
        <position position="194"/>
    </location>
    <ligand>
        <name>substrate</name>
    </ligand>
</feature>
<name>F0SFK1_RUBBR</name>
<dbReference type="HOGENOM" id="CLU_007884_10_2_0"/>
<feature type="domain" description="Aminomethyltransferase C-terminal" evidence="10">
    <location>
        <begin position="282"/>
        <end position="358"/>
    </location>
</feature>
<dbReference type="InterPro" id="IPR006223">
    <property type="entry name" value="GcvT"/>
</dbReference>
<evidence type="ECO:0000313" key="12">
    <source>
        <dbReference type="Proteomes" id="UP000006860"/>
    </source>
</evidence>
<dbReference type="FunFam" id="3.30.70.1400:FF:000001">
    <property type="entry name" value="Aminomethyltransferase"/>
    <property type="match status" value="1"/>
</dbReference>
<feature type="domain" description="GCVT N-terminal" evidence="9">
    <location>
        <begin position="6"/>
        <end position="261"/>
    </location>
</feature>
<dbReference type="NCBIfam" id="TIGR00528">
    <property type="entry name" value="gcvT"/>
    <property type="match status" value="1"/>
</dbReference>
<dbReference type="InterPro" id="IPR013977">
    <property type="entry name" value="GcvT_C"/>
</dbReference>
<evidence type="ECO:0000256" key="5">
    <source>
        <dbReference type="ARBA" id="ARBA00031395"/>
    </source>
</evidence>
<dbReference type="Gene3D" id="3.30.70.1400">
    <property type="entry name" value="Aminomethyltransferase beta-barrel domains"/>
    <property type="match status" value="1"/>
</dbReference>
<dbReference type="Proteomes" id="UP000006860">
    <property type="component" value="Chromosome"/>
</dbReference>
<dbReference type="InterPro" id="IPR006222">
    <property type="entry name" value="GCVT_N"/>
</dbReference>
<dbReference type="NCBIfam" id="NF001567">
    <property type="entry name" value="PRK00389.1"/>
    <property type="match status" value="1"/>
</dbReference>
<dbReference type="GO" id="GO:0008483">
    <property type="term" value="F:transaminase activity"/>
    <property type="evidence" value="ECO:0007669"/>
    <property type="project" value="UniProtKB-KW"/>
</dbReference>
<dbReference type="InterPro" id="IPR022903">
    <property type="entry name" value="GcvT_bac"/>
</dbReference>
<dbReference type="SUPFAM" id="SSF101790">
    <property type="entry name" value="Aminomethyltransferase beta-barrel domain"/>
    <property type="match status" value="1"/>
</dbReference>
<evidence type="ECO:0000256" key="1">
    <source>
        <dbReference type="ARBA" id="ARBA00008609"/>
    </source>
</evidence>
<dbReference type="Pfam" id="PF01571">
    <property type="entry name" value="GCV_T"/>
    <property type="match status" value="1"/>
</dbReference>
<keyword evidence="3 7" id="KW-0032">Aminotransferase</keyword>
<dbReference type="GO" id="GO:0005829">
    <property type="term" value="C:cytosol"/>
    <property type="evidence" value="ECO:0007669"/>
    <property type="project" value="TreeGrafter"/>
</dbReference>
<dbReference type="PANTHER" id="PTHR43757">
    <property type="entry name" value="AMINOMETHYLTRANSFERASE"/>
    <property type="match status" value="1"/>
</dbReference>
<protein>
    <recommendedName>
        <fullName evidence="2 7">Aminomethyltransferase</fullName>
        <ecNumber evidence="2 7">2.1.2.10</ecNumber>
    </recommendedName>
    <alternativeName>
        <fullName evidence="5 7">Glycine cleavage system T protein</fullName>
    </alternativeName>
</protein>
<dbReference type="Gene3D" id="2.40.30.110">
    <property type="entry name" value="Aminomethyltransferase beta-barrel domains"/>
    <property type="match status" value="1"/>
</dbReference>
<evidence type="ECO:0000256" key="7">
    <source>
        <dbReference type="HAMAP-Rule" id="MF_00259"/>
    </source>
</evidence>
<dbReference type="InterPro" id="IPR028896">
    <property type="entry name" value="GcvT/YgfZ/DmdA"/>
</dbReference>
<dbReference type="InterPro" id="IPR027266">
    <property type="entry name" value="TrmE/GcvT-like"/>
</dbReference>